<dbReference type="InterPro" id="IPR003439">
    <property type="entry name" value="ABC_transporter-like_ATP-bd"/>
</dbReference>
<dbReference type="GO" id="GO:0005886">
    <property type="term" value="C:plasma membrane"/>
    <property type="evidence" value="ECO:0007669"/>
    <property type="project" value="UniProtKB-SubCell"/>
</dbReference>
<dbReference type="PROSITE" id="PS50893">
    <property type="entry name" value="ABC_TRANSPORTER_2"/>
    <property type="match status" value="2"/>
</dbReference>
<keyword evidence="2" id="KW-0813">Transport</keyword>
<dbReference type="PANTHER" id="PTHR43790">
    <property type="entry name" value="CARBOHYDRATE TRANSPORT ATP-BINDING PROTEIN MG119-RELATED"/>
    <property type="match status" value="1"/>
</dbReference>
<keyword evidence="6" id="KW-0547">Nucleotide-binding</keyword>
<evidence type="ECO:0000259" key="10">
    <source>
        <dbReference type="PROSITE" id="PS50893"/>
    </source>
</evidence>
<dbReference type="SMART" id="SM00382">
    <property type="entry name" value="AAA"/>
    <property type="match status" value="2"/>
</dbReference>
<reference evidence="11 12" key="1">
    <citation type="submission" date="2018-09" db="EMBL/GenBank/DDBJ databases">
        <title>Genomic Encyclopedia of Archaeal and Bacterial Type Strains, Phase II (KMG-II): from individual species to whole genera.</title>
        <authorList>
            <person name="Goeker M."/>
        </authorList>
    </citation>
    <scope>NUCLEOTIDE SEQUENCE [LARGE SCALE GENOMIC DNA]</scope>
    <source>
        <strain evidence="11 12">DSM 17008</strain>
    </source>
</reference>
<dbReference type="CDD" id="cd03216">
    <property type="entry name" value="ABC_Carb_Monos_I"/>
    <property type="match status" value="1"/>
</dbReference>
<dbReference type="OrthoDB" id="9771863at2"/>
<dbReference type="AlphaFoldDB" id="A0A419V7C8"/>
<dbReference type="PROSITE" id="PS00211">
    <property type="entry name" value="ABC_TRANSPORTER_1"/>
    <property type="match status" value="1"/>
</dbReference>
<accession>A0A419V7C8</accession>
<keyword evidence="12" id="KW-1185">Reference proteome</keyword>
<dbReference type="PANTHER" id="PTHR43790:SF3">
    <property type="entry name" value="D-ALLOSE IMPORT ATP-BINDING PROTEIN ALSA-RELATED"/>
    <property type="match status" value="1"/>
</dbReference>
<evidence type="ECO:0000256" key="2">
    <source>
        <dbReference type="ARBA" id="ARBA00022448"/>
    </source>
</evidence>
<keyword evidence="3" id="KW-1003">Cell membrane</keyword>
<keyword evidence="8" id="KW-1278">Translocase</keyword>
<organism evidence="11 12">
    <name type="scientific">Sinobaca qinghaiensis</name>
    <dbReference type="NCBI Taxonomy" id="342944"/>
    <lineage>
        <taxon>Bacteria</taxon>
        <taxon>Bacillati</taxon>
        <taxon>Bacillota</taxon>
        <taxon>Bacilli</taxon>
        <taxon>Bacillales</taxon>
        <taxon>Sporolactobacillaceae</taxon>
        <taxon>Sinobaca</taxon>
    </lineage>
</organism>
<comment type="caution">
    <text evidence="11">The sequence shown here is derived from an EMBL/GenBank/DDBJ whole genome shotgun (WGS) entry which is preliminary data.</text>
</comment>
<evidence type="ECO:0000256" key="3">
    <source>
        <dbReference type="ARBA" id="ARBA00022475"/>
    </source>
</evidence>
<gene>
    <name evidence="11" type="ORF">ATL39_0185</name>
</gene>
<dbReference type="FunFam" id="3.40.50.300:FF:000127">
    <property type="entry name" value="Ribose import ATP-binding protein RbsA"/>
    <property type="match status" value="1"/>
</dbReference>
<dbReference type="CDD" id="cd03215">
    <property type="entry name" value="ABC_Carb_Monos_II"/>
    <property type="match status" value="1"/>
</dbReference>
<dbReference type="InterPro" id="IPR027417">
    <property type="entry name" value="P-loop_NTPase"/>
</dbReference>
<comment type="subcellular location">
    <subcellularLocation>
        <location evidence="1">Cell membrane</location>
        <topology evidence="1">Peripheral membrane protein</topology>
    </subcellularLocation>
</comment>
<evidence type="ECO:0000313" key="11">
    <source>
        <dbReference type="EMBL" id="RKD75975.1"/>
    </source>
</evidence>
<evidence type="ECO:0000313" key="12">
    <source>
        <dbReference type="Proteomes" id="UP000285120"/>
    </source>
</evidence>
<keyword evidence="5" id="KW-0677">Repeat</keyword>
<dbReference type="GO" id="GO:0005524">
    <property type="term" value="F:ATP binding"/>
    <property type="evidence" value="ECO:0007669"/>
    <property type="project" value="UniProtKB-KW"/>
</dbReference>
<dbReference type="InterPro" id="IPR017871">
    <property type="entry name" value="ABC_transporter-like_CS"/>
</dbReference>
<sequence>MNHTILRMKEIEKAFNGITVLDKVNFEVKTGEVHALMGGNGAGKSTLMKILTGVYQLDEGSIEIDGEYQQFSNPSDAEKVGVSMIFQEFSLIPKLTVAQNIYLHYEPRKAFGMINDKKMVSDSRKIIADMGISISPNDLVENISLGYWQMTEIAKALSKNTKILIMDEPTSTLTKSETKTLFSIIRRLKESGITIIYISHRMDEIFEVCDRITVLRNGTNVITASCADITMEALINNIVGGSMGQSLKWIERPIKENRKPILEVKHLQSGSRVKDVSFTLYEGEILGMAGLMGSGRSETVRAVFGVDAISGGEVHVRGSKKLIFSPKEAIQEGLGLVPEDRRSQGLVLEHSVKENTILPSLGALSRRQIIQNSQADEKVEALVKKLKVKTDDIHKTVSLLSGGNQQKLVLAKWLLNDTDILILDEPTSGVDIGAKAEIVEIIREIADSGKAVLVVSSEMTELLAMSDRILIMKDGEITSSIDRKEIKGEEEVERAIQVEK</sequence>
<feature type="domain" description="ABC transporter" evidence="10">
    <location>
        <begin position="256"/>
        <end position="499"/>
    </location>
</feature>
<dbReference type="SUPFAM" id="SSF52540">
    <property type="entry name" value="P-loop containing nucleoside triphosphate hydrolases"/>
    <property type="match status" value="2"/>
</dbReference>
<dbReference type="Proteomes" id="UP000285120">
    <property type="component" value="Unassembled WGS sequence"/>
</dbReference>
<evidence type="ECO:0000256" key="1">
    <source>
        <dbReference type="ARBA" id="ARBA00004202"/>
    </source>
</evidence>
<evidence type="ECO:0000256" key="6">
    <source>
        <dbReference type="ARBA" id="ARBA00022741"/>
    </source>
</evidence>
<dbReference type="EMBL" id="RAPK01000006">
    <property type="protein sequence ID" value="RKD75975.1"/>
    <property type="molecule type" value="Genomic_DNA"/>
</dbReference>
<evidence type="ECO:0000256" key="8">
    <source>
        <dbReference type="ARBA" id="ARBA00022967"/>
    </source>
</evidence>
<proteinExistence type="predicted"/>
<feature type="domain" description="ABC transporter" evidence="10">
    <location>
        <begin position="6"/>
        <end position="242"/>
    </location>
</feature>
<dbReference type="Gene3D" id="3.40.50.300">
    <property type="entry name" value="P-loop containing nucleotide triphosphate hydrolases"/>
    <property type="match status" value="2"/>
</dbReference>
<dbReference type="Pfam" id="PF00005">
    <property type="entry name" value="ABC_tran"/>
    <property type="match status" value="2"/>
</dbReference>
<dbReference type="GO" id="GO:0016887">
    <property type="term" value="F:ATP hydrolysis activity"/>
    <property type="evidence" value="ECO:0007669"/>
    <property type="project" value="InterPro"/>
</dbReference>
<dbReference type="InterPro" id="IPR003593">
    <property type="entry name" value="AAA+_ATPase"/>
</dbReference>
<keyword evidence="7 11" id="KW-0067">ATP-binding</keyword>
<evidence type="ECO:0000256" key="5">
    <source>
        <dbReference type="ARBA" id="ARBA00022737"/>
    </source>
</evidence>
<keyword evidence="4" id="KW-0762">Sugar transport</keyword>
<name>A0A419V7C8_9BACL</name>
<dbReference type="InterPro" id="IPR050107">
    <property type="entry name" value="ABC_carbohydrate_import_ATPase"/>
</dbReference>
<dbReference type="RefSeq" id="WP_120191397.1">
    <property type="nucleotide sequence ID" value="NZ_RAPK01000006.1"/>
</dbReference>
<evidence type="ECO:0000256" key="4">
    <source>
        <dbReference type="ARBA" id="ARBA00022597"/>
    </source>
</evidence>
<keyword evidence="9" id="KW-0472">Membrane</keyword>
<protein>
    <submittedName>
        <fullName evidence="11">Ribose transport system ATP-binding protein</fullName>
    </submittedName>
</protein>
<evidence type="ECO:0000256" key="9">
    <source>
        <dbReference type="ARBA" id="ARBA00023136"/>
    </source>
</evidence>
<evidence type="ECO:0000256" key="7">
    <source>
        <dbReference type="ARBA" id="ARBA00022840"/>
    </source>
</evidence>